<feature type="binding site" evidence="5">
    <location>
        <position position="222"/>
    </location>
    <ligand>
        <name>isopentenyl diphosphate</name>
        <dbReference type="ChEBI" id="CHEBI:128769"/>
    </ligand>
</feature>
<accession>A0A0S3PUQ3</accession>
<feature type="binding site" evidence="5">
    <location>
        <position position="124"/>
    </location>
    <ligand>
        <name>dimethylallyl diphosphate</name>
        <dbReference type="ChEBI" id="CHEBI:57623"/>
    </ligand>
</feature>
<evidence type="ECO:0000313" key="7">
    <source>
        <dbReference type="Proteomes" id="UP000236884"/>
    </source>
</evidence>
<dbReference type="GO" id="GO:0050992">
    <property type="term" value="P:dimethylallyl diphosphate biosynthetic process"/>
    <property type="evidence" value="ECO:0007669"/>
    <property type="project" value="UniProtKB-UniRule"/>
</dbReference>
<feature type="binding site" evidence="5">
    <location>
        <position position="223"/>
    </location>
    <ligand>
        <name>dimethylallyl diphosphate</name>
        <dbReference type="ChEBI" id="CHEBI:57623"/>
    </ligand>
</feature>
<feature type="binding site" evidence="5">
    <location>
        <position position="41"/>
    </location>
    <ligand>
        <name>dimethylallyl diphosphate</name>
        <dbReference type="ChEBI" id="CHEBI:57623"/>
    </ligand>
</feature>
<dbReference type="Gene3D" id="3.40.50.11270">
    <property type="match status" value="1"/>
</dbReference>
<keyword evidence="1 5" id="KW-0004">4Fe-4S</keyword>
<dbReference type="PANTHER" id="PTHR30426:SF0">
    <property type="entry name" value="4-HYDROXY-3-METHYLBUT-2-ENYL DIPHOSPHATE REDUCTASE"/>
    <property type="match status" value="1"/>
</dbReference>
<feature type="binding site" evidence="5">
    <location>
        <position position="124"/>
    </location>
    <ligand>
        <name>(2E)-4-hydroxy-3-methylbut-2-enyl diphosphate</name>
        <dbReference type="ChEBI" id="CHEBI:128753"/>
    </ligand>
</feature>
<feature type="binding site" evidence="5">
    <location>
        <position position="224"/>
    </location>
    <ligand>
        <name>isopentenyl diphosphate</name>
        <dbReference type="ChEBI" id="CHEBI:128769"/>
    </ligand>
</feature>
<keyword evidence="5 6" id="KW-0560">Oxidoreductase</keyword>
<feature type="binding site" evidence="5">
    <location>
        <position position="222"/>
    </location>
    <ligand>
        <name>(2E)-4-hydroxy-3-methylbut-2-enyl diphosphate</name>
        <dbReference type="ChEBI" id="CHEBI:128753"/>
    </ligand>
</feature>
<evidence type="ECO:0000256" key="2">
    <source>
        <dbReference type="ARBA" id="ARBA00022723"/>
    </source>
</evidence>
<dbReference type="Pfam" id="PF02401">
    <property type="entry name" value="LYTB"/>
    <property type="match status" value="1"/>
</dbReference>
<keyword evidence="4 5" id="KW-0411">Iron-sulfur</keyword>
<dbReference type="Proteomes" id="UP000236884">
    <property type="component" value="Chromosome"/>
</dbReference>
<keyword evidence="5" id="KW-0414">Isoprene biosynthesis</keyword>
<reference evidence="6 7" key="1">
    <citation type="submission" date="2015-08" db="EMBL/GenBank/DDBJ databases">
        <title>Investigation of the bacterial diversity of lava forest soil.</title>
        <authorList>
            <person name="Lee J.S."/>
        </authorList>
    </citation>
    <scope>NUCLEOTIDE SEQUENCE [LARGE SCALE GENOMIC DNA]</scope>
    <source>
        <strain evidence="6 7">GJW-30</strain>
    </source>
</reference>
<dbReference type="GO" id="GO:0046872">
    <property type="term" value="F:metal ion binding"/>
    <property type="evidence" value="ECO:0007669"/>
    <property type="project" value="UniProtKB-KW"/>
</dbReference>
<comment type="catalytic activity">
    <reaction evidence="5">
        <text>dimethylallyl diphosphate + 2 oxidized [2Fe-2S]-[ferredoxin] + H2O = (2E)-4-hydroxy-3-methylbut-2-enyl diphosphate + 2 reduced [2Fe-2S]-[ferredoxin] + 2 H(+)</text>
        <dbReference type="Rhea" id="RHEA:24825"/>
        <dbReference type="Rhea" id="RHEA-COMP:10000"/>
        <dbReference type="Rhea" id="RHEA-COMP:10001"/>
        <dbReference type="ChEBI" id="CHEBI:15377"/>
        <dbReference type="ChEBI" id="CHEBI:15378"/>
        <dbReference type="ChEBI" id="CHEBI:33737"/>
        <dbReference type="ChEBI" id="CHEBI:33738"/>
        <dbReference type="ChEBI" id="CHEBI:57623"/>
        <dbReference type="ChEBI" id="CHEBI:128753"/>
        <dbReference type="EC" id="1.17.7.4"/>
    </reaction>
</comment>
<feature type="binding site" evidence="5">
    <location>
        <position position="222"/>
    </location>
    <ligand>
        <name>dimethylallyl diphosphate</name>
        <dbReference type="ChEBI" id="CHEBI:57623"/>
    </ligand>
</feature>
<feature type="active site" description="Proton donor" evidence="5">
    <location>
        <position position="126"/>
    </location>
</feature>
<gene>
    <name evidence="6" type="primary">ispH_1</name>
    <name evidence="5" type="synonym">ispH</name>
    <name evidence="6" type="ORF">GJW-30_1_02145</name>
</gene>
<dbReference type="OrthoDB" id="9804068at2"/>
<keyword evidence="2 5" id="KW-0479">Metal-binding</keyword>
<feature type="binding site" evidence="5">
    <location>
        <position position="12"/>
    </location>
    <ligand>
        <name>[4Fe-4S] cluster</name>
        <dbReference type="ChEBI" id="CHEBI:49883"/>
    </ligand>
</feature>
<evidence type="ECO:0000256" key="4">
    <source>
        <dbReference type="ARBA" id="ARBA00023014"/>
    </source>
</evidence>
<dbReference type="EMBL" id="AP014946">
    <property type="protein sequence ID" value="BAT59612.1"/>
    <property type="molecule type" value="Genomic_DNA"/>
</dbReference>
<organism evidence="6 7">
    <name type="scientific">Variibacter gotjawalensis</name>
    <dbReference type="NCBI Taxonomy" id="1333996"/>
    <lineage>
        <taxon>Bacteria</taxon>
        <taxon>Pseudomonadati</taxon>
        <taxon>Pseudomonadota</taxon>
        <taxon>Alphaproteobacteria</taxon>
        <taxon>Hyphomicrobiales</taxon>
        <taxon>Nitrobacteraceae</taxon>
        <taxon>Variibacter</taxon>
    </lineage>
</organism>
<dbReference type="NCBIfam" id="TIGR00216">
    <property type="entry name" value="ispH_lytB"/>
    <property type="match status" value="1"/>
</dbReference>
<name>A0A0S3PUQ3_9BRAD</name>
<proteinExistence type="inferred from homology"/>
<evidence type="ECO:0000256" key="1">
    <source>
        <dbReference type="ARBA" id="ARBA00022485"/>
    </source>
</evidence>
<dbReference type="NCBIfam" id="NF002190">
    <property type="entry name" value="PRK01045.1-4"/>
    <property type="match status" value="1"/>
</dbReference>
<dbReference type="EC" id="1.17.7.4" evidence="5"/>
<dbReference type="RefSeq" id="WP_096355136.1">
    <property type="nucleotide sequence ID" value="NZ_AP014946.1"/>
</dbReference>
<feature type="binding site" evidence="5">
    <location>
        <position position="266"/>
    </location>
    <ligand>
        <name>isopentenyl diphosphate</name>
        <dbReference type="ChEBI" id="CHEBI:128769"/>
    </ligand>
</feature>
<feature type="binding site" evidence="5">
    <location>
        <position position="223"/>
    </location>
    <ligand>
        <name>isopentenyl diphosphate</name>
        <dbReference type="ChEBI" id="CHEBI:128769"/>
    </ligand>
</feature>
<dbReference type="HAMAP" id="MF_00191">
    <property type="entry name" value="IspH"/>
    <property type="match status" value="1"/>
</dbReference>
<comment type="pathway">
    <text evidence="5">Isoprenoid biosynthesis; isopentenyl diphosphate biosynthesis via DXP pathway; isopentenyl diphosphate from 1-deoxy-D-xylulose 5-phosphate: step 6/6.</text>
</comment>
<protein>
    <recommendedName>
        <fullName evidence="5">4-hydroxy-3-methylbut-2-enyl diphosphate reductase</fullName>
        <shortName evidence="5">HMBPP reductase</shortName>
        <ecNumber evidence="5">1.17.7.4</ecNumber>
    </recommendedName>
</protein>
<feature type="binding site" evidence="5">
    <location>
        <position position="96"/>
    </location>
    <ligand>
        <name>[4Fe-4S] cluster</name>
        <dbReference type="ChEBI" id="CHEBI:49883"/>
    </ligand>
</feature>
<dbReference type="GO" id="GO:0016114">
    <property type="term" value="P:terpenoid biosynthetic process"/>
    <property type="evidence" value="ECO:0007669"/>
    <property type="project" value="UniProtKB-UniRule"/>
</dbReference>
<evidence type="ECO:0000313" key="6">
    <source>
        <dbReference type="EMBL" id="BAT59612.1"/>
    </source>
</evidence>
<keyword evidence="3 5" id="KW-0408">Iron</keyword>
<feature type="binding site" evidence="5">
    <location>
        <position position="266"/>
    </location>
    <ligand>
        <name>dimethylallyl diphosphate</name>
        <dbReference type="ChEBI" id="CHEBI:57623"/>
    </ligand>
</feature>
<feature type="binding site" evidence="5">
    <location>
        <position position="74"/>
    </location>
    <ligand>
        <name>isopentenyl diphosphate</name>
        <dbReference type="ChEBI" id="CHEBI:128769"/>
    </ligand>
</feature>
<sequence>MKVILAQPRGFCAGVVRAIEIVERAIEKFGPPVYVRHEIVHNKYVVESLKDRGARFVAEVSEIPDGAIAIFSAHGVAKVVEADAASRNLPVLDATCPLVTKVHNQGKRYVSQGRKLILIGHAGHPEVEGTLGQIDAPVALVQTEADVATLDIPVDTPVAYVTQTTLSVDDTRGIIEALQRRFKDLVGPETRDICYATQNRQSAVRDLAKVVDLILMVGAKNSSNSNRLREIGEEEGLPSFLVADGSEVKAEWLRGIETVGITAGASAPEVLVEDVIGALRRLGPVEVSTLPGREENVQFRLPAVLADVKTAHTISNGR</sequence>
<comment type="catalytic activity">
    <reaction evidence="5">
        <text>isopentenyl diphosphate + 2 oxidized [2Fe-2S]-[ferredoxin] + H2O = (2E)-4-hydroxy-3-methylbut-2-enyl diphosphate + 2 reduced [2Fe-2S]-[ferredoxin] + 2 H(+)</text>
        <dbReference type="Rhea" id="RHEA:24488"/>
        <dbReference type="Rhea" id="RHEA-COMP:10000"/>
        <dbReference type="Rhea" id="RHEA-COMP:10001"/>
        <dbReference type="ChEBI" id="CHEBI:15377"/>
        <dbReference type="ChEBI" id="CHEBI:15378"/>
        <dbReference type="ChEBI" id="CHEBI:33737"/>
        <dbReference type="ChEBI" id="CHEBI:33738"/>
        <dbReference type="ChEBI" id="CHEBI:128753"/>
        <dbReference type="ChEBI" id="CHEBI:128769"/>
        <dbReference type="EC" id="1.17.7.4"/>
    </reaction>
</comment>
<dbReference type="CDD" id="cd13944">
    <property type="entry name" value="lytB_ispH"/>
    <property type="match status" value="1"/>
</dbReference>
<feature type="binding site" evidence="5">
    <location>
        <position position="224"/>
    </location>
    <ligand>
        <name>dimethylallyl diphosphate</name>
        <dbReference type="ChEBI" id="CHEBI:57623"/>
    </ligand>
</feature>
<dbReference type="UniPathway" id="UPA00059">
    <property type="reaction ID" value="UER00105"/>
</dbReference>
<dbReference type="Gene3D" id="3.40.1010.20">
    <property type="entry name" value="4-hydroxy-3-methylbut-2-enyl diphosphate reductase, catalytic domain"/>
    <property type="match status" value="2"/>
</dbReference>
<feature type="binding site" evidence="5">
    <location>
        <position position="41"/>
    </location>
    <ligand>
        <name>isopentenyl diphosphate</name>
        <dbReference type="ChEBI" id="CHEBI:128769"/>
    </ligand>
</feature>
<comment type="function">
    <text evidence="5">Catalyzes the conversion of 1-hydroxy-2-methyl-2-(E)-butenyl 4-diphosphate (HMBPP) into a mixture of isopentenyl diphosphate (IPP) and dimethylallyl diphosphate (DMAPP). Acts in the terminal step of the DOXP/MEP pathway for isoprenoid precursor biosynthesis.</text>
</comment>
<feature type="binding site" evidence="5">
    <location>
        <position position="124"/>
    </location>
    <ligand>
        <name>isopentenyl diphosphate</name>
        <dbReference type="ChEBI" id="CHEBI:128769"/>
    </ligand>
</feature>
<comment type="similarity">
    <text evidence="5">Belongs to the IspH family.</text>
</comment>
<feature type="binding site" evidence="5">
    <location>
        <position position="224"/>
    </location>
    <ligand>
        <name>(2E)-4-hydroxy-3-methylbut-2-enyl diphosphate</name>
        <dbReference type="ChEBI" id="CHEBI:128753"/>
    </ligand>
</feature>
<dbReference type="PANTHER" id="PTHR30426">
    <property type="entry name" value="4-HYDROXY-3-METHYLBUT-2-ENYL DIPHOSPHATE REDUCTASE"/>
    <property type="match status" value="1"/>
</dbReference>
<dbReference type="AlphaFoldDB" id="A0A0S3PUQ3"/>
<dbReference type="InterPro" id="IPR003451">
    <property type="entry name" value="LytB/IspH"/>
</dbReference>
<evidence type="ECO:0000256" key="3">
    <source>
        <dbReference type="ARBA" id="ARBA00023004"/>
    </source>
</evidence>
<feature type="binding site" evidence="5">
    <location>
        <position position="74"/>
    </location>
    <ligand>
        <name>dimethylallyl diphosphate</name>
        <dbReference type="ChEBI" id="CHEBI:57623"/>
    </ligand>
</feature>
<dbReference type="NCBIfam" id="NF002188">
    <property type="entry name" value="PRK01045.1-2"/>
    <property type="match status" value="1"/>
</dbReference>
<dbReference type="GO" id="GO:0051745">
    <property type="term" value="F:4-hydroxy-3-methylbut-2-enyl diphosphate reductase activity"/>
    <property type="evidence" value="ECO:0007669"/>
    <property type="project" value="UniProtKB-UniRule"/>
</dbReference>
<feature type="binding site" evidence="5">
    <location>
        <position position="266"/>
    </location>
    <ligand>
        <name>(2E)-4-hydroxy-3-methylbut-2-enyl diphosphate</name>
        <dbReference type="ChEBI" id="CHEBI:128753"/>
    </ligand>
</feature>
<feature type="binding site" evidence="5">
    <location>
        <position position="194"/>
    </location>
    <ligand>
        <name>[4Fe-4S] cluster</name>
        <dbReference type="ChEBI" id="CHEBI:49883"/>
    </ligand>
</feature>
<dbReference type="KEGG" id="vgo:GJW-30_1_02145"/>
<comment type="pathway">
    <text evidence="5">Isoprenoid biosynthesis; dimethylallyl diphosphate biosynthesis; dimethylallyl diphosphate from (2E)-4-hydroxy-3-methylbutenyl diphosphate: step 1/1.</text>
</comment>
<feature type="binding site" evidence="5">
    <location>
        <position position="164"/>
    </location>
    <ligand>
        <name>(2E)-4-hydroxy-3-methylbut-2-enyl diphosphate</name>
        <dbReference type="ChEBI" id="CHEBI:128753"/>
    </ligand>
</feature>
<feature type="binding site" evidence="5">
    <location>
        <position position="74"/>
    </location>
    <ligand>
        <name>(2E)-4-hydroxy-3-methylbut-2-enyl diphosphate</name>
        <dbReference type="ChEBI" id="CHEBI:128753"/>
    </ligand>
</feature>
<feature type="binding site" evidence="5">
    <location>
        <position position="41"/>
    </location>
    <ligand>
        <name>(2E)-4-hydroxy-3-methylbut-2-enyl diphosphate</name>
        <dbReference type="ChEBI" id="CHEBI:128753"/>
    </ligand>
</feature>
<evidence type="ECO:0000256" key="5">
    <source>
        <dbReference type="HAMAP-Rule" id="MF_00191"/>
    </source>
</evidence>
<comment type="cofactor">
    <cofactor evidence="5">
        <name>[4Fe-4S] cluster</name>
        <dbReference type="ChEBI" id="CHEBI:49883"/>
    </cofactor>
    <text evidence="5">Binds 1 [4Fe-4S] cluster per subunit.</text>
</comment>
<feature type="binding site" evidence="5">
    <location>
        <position position="223"/>
    </location>
    <ligand>
        <name>(2E)-4-hydroxy-3-methylbut-2-enyl diphosphate</name>
        <dbReference type="ChEBI" id="CHEBI:128753"/>
    </ligand>
</feature>
<dbReference type="GO" id="GO:0019288">
    <property type="term" value="P:isopentenyl diphosphate biosynthetic process, methylerythritol 4-phosphate pathway"/>
    <property type="evidence" value="ECO:0007669"/>
    <property type="project" value="UniProtKB-UniRule"/>
</dbReference>
<dbReference type="GO" id="GO:0051539">
    <property type="term" value="F:4 iron, 4 sulfur cluster binding"/>
    <property type="evidence" value="ECO:0007669"/>
    <property type="project" value="UniProtKB-UniRule"/>
</dbReference>
<dbReference type="UniPathway" id="UPA00056">
    <property type="reaction ID" value="UER00097"/>
</dbReference>
<keyword evidence="7" id="KW-1185">Reference proteome</keyword>